<dbReference type="OrthoDB" id="9778595at2"/>
<gene>
    <name evidence="1" type="ORF">MOPEL_060_00150</name>
</gene>
<comment type="caution">
    <text evidence="1">The sequence shown here is derived from an EMBL/GenBank/DDBJ whole genome shotgun (WGS) entry which is preliminary data.</text>
</comment>
<organism evidence="1 2">
    <name type="scientific">Mobilicoccus pelagius NBRC 104925</name>
    <dbReference type="NCBI Taxonomy" id="1089455"/>
    <lineage>
        <taxon>Bacteria</taxon>
        <taxon>Bacillati</taxon>
        <taxon>Actinomycetota</taxon>
        <taxon>Actinomycetes</taxon>
        <taxon>Micrococcales</taxon>
        <taxon>Dermatophilaceae</taxon>
        <taxon>Mobilicoccus</taxon>
    </lineage>
</organism>
<evidence type="ECO:0000313" key="1">
    <source>
        <dbReference type="EMBL" id="GAB48099.1"/>
    </source>
</evidence>
<keyword evidence="2" id="KW-1185">Reference proteome</keyword>
<dbReference type="AlphaFoldDB" id="H5UQU1"/>
<name>H5UQU1_9MICO</name>
<dbReference type="RefSeq" id="WP_009481997.1">
    <property type="nucleotide sequence ID" value="NZ_BAFE01000043.1"/>
</dbReference>
<dbReference type="EMBL" id="BAFE01000043">
    <property type="protein sequence ID" value="GAB48099.1"/>
    <property type="molecule type" value="Genomic_DNA"/>
</dbReference>
<protein>
    <submittedName>
        <fullName evidence="1">Uncharacterized protein</fullName>
    </submittedName>
</protein>
<proteinExistence type="predicted"/>
<dbReference type="Proteomes" id="UP000004367">
    <property type="component" value="Unassembled WGS sequence"/>
</dbReference>
<reference evidence="1 2" key="1">
    <citation type="submission" date="2012-02" db="EMBL/GenBank/DDBJ databases">
        <title>Whole genome shotgun sequence of Mobilicoccus pelagius NBRC 104925.</title>
        <authorList>
            <person name="Yoshida Y."/>
            <person name="Hosoyama A."/>
            <person name="Tsuchikane K."/>
            <person name="Katsumata H."/>
            <person name="Yamazaki S."/>
            <person name="Fujita N."/>
        </authorList>
    </citation>
    <scope>NUCLEOTIDE SEQUENCE [LARGE SCALE GENOMIC DNA]</scope>
    <source>
        <strain evidence="1 2">NBRC 104925</strain>
    </source>
</reference>
<evidence type="ECO:0000313" key="2">
    <source>
        <dbReference type="Proteomes" id="UP000004367"/>
    </source>
</evidence>
<accession>H5UQU1</accession>
<sequence length="62" mass="6581">MSNSTIQAEELHTALAGMTGAADVVEAVFTPWDDDQLDALTRLLSEMTGLERLDDAVSGETA</sequence>